<dbReference type="AlphaFoldDB" id="X1F989"/>
<accession>X1F989</accession>
<comment type="caution">
    <text evidence="1">The sequence shown here is derived from an EMBL/GenBank/DDBJ whole genome shotgun (WGS) entry which is preliminary data.</text>
</comment>
<sequence>MGEKTLPELVQNAVDELGKKYDQAMEETKKLGEPMAETKATIDKLNERIDELEVKLQRQSIPAPGAQEPKTEEEKARTAAFFKYIRGGR</sequence>
<proteinExistence type="predicted"/>
<protein>
    <submittedName>
        <fullName evidence="1">Uncharacterized protein</fullName>
    </submittedName>
</protein>
<reference evidence="1" key="1">
    <citation type="journal article" date="2014" name="Front. Microbiol.">
        <title>High frequency of phylogenetically diverse reductive dehalogenase-homologous genes in deep subseafloor sedimentary metagenomes.</title>
        <authorList>
            <person name="Kawai M."/>
            <person name="Futagami T."/>
            <person name="Toyoda A."/>
            <person name="Takaki Y."/>
            <person name="Nishi S."/>
            <person name="Hori S."/>
            <person name="Arai W."/>
            <person name="Tsubouchi T."/>
            <person name="Morono Y."/>
            <person name="Uchiyama I."/>
            <person name="Ito T."/>
            <person name="Fujiyama A."/>
            <person name="Inagaki F."/>
            <person name="Takami H."/>
        </authorList>
    </citation>
    <scope>NUCLEOTIDE SEQUENCE</scope>
    <source>
        <strain evidence="1">Expedition CK06-06</strain>
    </source>
</reference>
<evidence type="ECO:0000313" key="1">
    <source>
        <dbReference type="EMBL" id="GAH41502.1"/>
    </source>
</evidence>
<organism evidence="1">
    <name type="scientific">marine sediment metagenome</name>
    <dbReference type="NCBI Taxonomy" id="412755"/>
    <lineage>
        <taxon>unclassified sequences</taxon>
        <taxon>metagenomes</taxon>
        <taxon>ecological metagenomes</taxon>
    </lineage>
</organism>
<name>X1F989_9ZZZZ</name>
<feature type="non-terminal residue" evidence="1">
    <location>
        <position position="89"/>
    </location>
</feature>
<gene>
    <name evidence="1" type="ORF">S03H2_24763</name>
</gene>
<dbReference type="EMBL" id="BARU01013846">
    <property type="protein sequence ID" value="GAH41502.1"/>
    <property type="molecule type" value="Genomic_DNA"/>
</dbReference>